<dbReference type="EMBL" id="KQ435737">
    <property type="protein sequence ID" value="KOX76914.1"/>
    <property type="molecule type" value="Genomic_DNA"/>
</dbReference>
<keyword evidence="3" id="KW-1185">Reference proteome</keyword>
<evidence type="ECO:0000313" key="3">
    <source>
        <dbReference type="Proteomes" id="UP000053105"/>
    </source>
</evidence>
<proteinExistence type="predicted"/>
<feature type="compositionally biased region" description="Basic and acidic residues" evidence="1">
    <location>
        <begin position="720"/>
        <end position="731"/>
    </location>
</feature>
<feature type="compositionally biased region" description="Basic residues" evidence="1">
    <location>
        <begin position="704"/>
        <end position="713"/>
    </location>
</feature>
<gene>
    <name evidence="2" type="ORF">WN51_10770</name>
</gene>
<reference evidence="2 3" key="1">
    <citation type="submission" date="2015-07" db="EMBL/GenBank/DDBJ databases">
        <title>The genome of Melipona quadrifasciata.</title>
        <authorList>
            <person name="Pan H."/>
            <person name="Kapheim K."/>
        </authorList>
    </citation>
    <scope>NUCLEOTIDE SEQUENCE [LARGE SCALE GENOMIC DNA]</scope>
    <source>
        <strain evidence="2">0111107301</strain>
        <tissue evidence="2">Whole body</tissue>
    </source>
</reference>
<accession>A0A0N0BI48</accession>
<dbReference type="AlphaFoldDB" id="A0A0N0BI48"/>
<evidence type="ECO:0000256" key="1">
    <source>
        <dbReference type="SAM" id="MobiDB-lite"/>
    </source>
</evidence>
<protein>
    <submittedName>
        <fullName evidence="2">Uncharacterized protein</fullName>
    </submittedName>
</protein>
<feature type="region of interest" description="Disordered" evidence="1">
    <location>
        <begin position="349"/>
        <end position="381"/>
    </location>
</feature>
<feature type="compositionally biased region" description="Gly residues" evidence="1">
    <location>
        <begin position="738"/>
        <end position="747"/>
    </location>
</feature>
<dbReference type="Proteomes" id="UP000053105">
    <property type="component" value="Unassembled WGS sequence"/>
</dbReference>
<feature type="region of interest" description="Disordered" evidence="1">
    <location>
        <begin position="704"/>
        <end position="747"/>
    </location>
</feature>
<name>A0A0N0BI48_9HYME</name>
<organism evidence="2 3">
    <name type="scientific">Melipona quadrifasciata</name>
    <dbReference type="NCBI Taxonomy" id="166423"/>
    <lineage>
        <taxon>Eukaryota</taxon>
        <taxon>Metazoa</taxon>
        <taxon>Ecdysozoa</taxon>
        <taxon>Arthropoda</taxon>
        <taxon>Hexapoda</taxon>
        <taxon>Insecta</taxon>
        <taxon>Pterygota</taxon>
        <taxon>Neoptera</taxon>
        <taxon>Endopterygota</taxon>
        <taxon>Hymenoptera</taxon>
        <taxon>Apocrita</taxon>
        <taxon>Aculeata</taxon>
        <taxon>Apoidea</taxon>
        <taxon>Anthophila</taxon>
        <taxon>Apidae</taxon>
        <taxon>Melipona</taxon>
    </lineage>
</organism>
<evidence type="ECO:0000313" key="2">
    <source>
        <dbReference type="EMBL" id="KOX76914.1"/>
    </source>
</evidence>
<sequence length="747" mass="85150">MALMALTNIIKNLMIKVGYNLLNWESQRCDVNKKEKCHDTITRASSAPRQTLRIQTEAIRRRDETRRLKEPDKRERRERTKFIFVGSNRLNVLNKLKTFTKSPFIGERSKEASAKNIRGLENSSRPLVETLLGICHIQYSYCTGICTRAQSTKDIHVVYLPFPQSSSVDSASLTIRYFQPAAVLKPRIYTSPIPRYTAVLIPRDLWAKHEDDPPSNHLNCRVCTGTRAWGLVRLGIIAVLTAAKRILSGSSSYRLLPYINIVFVIDRKNIKLQRLETKQTDKDSSKVEYNTMGKRFLGQSLGYTAGAHVTFKRSKQNCTTIPLTIQFAEIFPCKIENIQFRLKASNLSETEKPSRQIRNSSFGRNETEPKKIPKLRLKPTEGRSRDAIHEMGSASLNTFERHSECEAQSHACSRGGQLIKGIKRAEPSVFAFAISQQVWYVVSPAIGYATNPANERKGSRMERKVYPWPSQTHVDATTTINQMLVKPNPEPALGLNDKNSRNSEISSLKARNVFTCKAWKSHSISITGYNLTYEVLFAYLPLLKVKKTGRFQSSQQTLSHKVVVLYNREYFFTFQASMSEWNTVWTMVLLSEMNNCRSDQKNTRRGGDTTAKKTCRSFVKICSTLKLIRKRTNDRIHKHDNISKIDYVCTMPLRNQRKSKSRSYGLSLHLKPITLQLSPIALKVSRASRRDSASVLQMFDVKKVSKRSLRNQRRSNPGSNEKRGQSKDRGVTKRQMGNGNGRLDGNL</sequence>